<dbReference type="PANTHER" id="PTHR30065:SF1">
    <property type="entry name" value="SURFACE PRESENTATION OF ANTIGENS PROTEIN SPAR"/>
    <property type="match status" value="1"/>
</dbReference>
<sequence length="258" mass="28408">MDGFINIFPVFLLVLIRVVSFFMTIPIFSYRAVPIRFKIGFATFLAVILSLSIEAKPIEIDGVFLLLAMKEALVGLVLGLFGYIIMSAVQVAGGFIDFQMGFAIANVIDPQTGAQSPIIGQYLYIFALLFLLSIDGHHLLIDGIFHSFDFIPLDEPFLAFGEEGTILLVMKTFATMFMIAFQISLPIVASLFLVDVALGIVARTVPQMNVFVVGLPVKILVSFLLMFFVIGTMIAAIQTIFELLLYSMRDLMALLGQG</sequence>
<evidence type="ECO:0000256" key="9">
    <source>
        <dbReference type="NCBIfam" id="TIGR01400"/>
    </source>
</evidence>
<keyword evidence="12" id="KW-1185">Reference proteome</keyword>
<evidence type="ECO:0000256" key="1">
    <source>
        <dbReference type="ARBA" id="ARBA00002578"/>
    </source>
</evidence>
<dbReference type="Proteomes" id="UP001164718">
    <property type="component" value="Chromosome"/>
</dbReference>
<keyword evidence="8 10" id="KW-0975">Bacterial flagellum</keyword>
<dbReference type="NCBIfam" id="TIGR01400">
    <property type="entry name" value="fliR"/>
    <property type="match status" value="1"/>
</dbReference>
<dbReference type="GO" id="GO:0009425">
    <property type="term" value="C:bacterial-type flagellum basal body"/>
    <property type="evidence" value="ECO:0007669"/>
    <property type="project" value="UniProtKB-SubCell"/>
</dbReference>
<gene>
    <name evidence="11" type="primary">fliR</name>
    <name evidence="11" type="ORF">OE104_05270</name>
</gene>
<reference evidence="11" key="1">
    <citation type="submission" date="2022-09" db="EMBL/GenBank/DDBJ databases">
        <title>Complete Genomes of Fervidibacillus albus and Fervidibacillus halotolerans isolated from tidal flat sediments.</title>
        <authorList>
            <person name="Kwon K.K."/>
            <person name="Yang S.-H."/>
            <person name="Park M.J."/>
            <person name="Oh H.-M."/>
        </authorList>
    </citation>
    <scope>NUCLEOTIDE SEQUENCE</scope>
    <source>
        <strain evidence="11">MEBiC13591</strain>
    </source>
</reference>
<dbReference type="EMBL" id="CP106878">
    <property type="protein sequence ID" value="WAA10729.1"/>
    <property type="molecule type" value="Genomic_DNA"/>
</dbReference>
<comment type="similarity">
    <text evidence="2 10">Belongs to the FliR/MopE/SpaR family.</text>
</comment>
<feature type="transmembrane region" description="Helical" evidence="10">
    <location>
        <begin position="116"/>
        <end position="134"/>
    </location>
</feature>
<feature type="transmembrane region" description="Helical" evidence="10">
    <location>
        <begin position="7"/>
        <end position="29"/>
    </location>
</feature>
<evidence type="ECO:0000256" key="5">
    <source>
        <dbReference type="ARBA" id="ARBA00022692"/>
    </source>
</evidence>
<feature type="transmembrane region" description="Helical" evidence="10">
    <location>
        <begin position="73"/>
        <end position="96"/>
    </location>
</feature>
<accession>A0A9E8LW89</accession>
<dbReference type="KEGG" id="faf:OE104_05270"/>
<keyword evidence="7 10" id="KW-0472">Membrane</keyword>
<keyword evidence="5 10" id="KW-0812">Transmembrane</keyword>
<proteinExistence type="inferred from homology"/>
<dbReference type="PRINTS" id="PR00953">
    <property type="entry name" value="TYPE3IMRPROT"/>
</dbReference>
<evidence type="ECO:0000256" key="6">
    <source>
        <dbReference type="ARBA" id="ARBA00022989"/>
    </source>
</evidence>
<keyword evidence="6 10" id="KW-1133">Transmembrane helix</keyword>
<evidence type="ECO:0000256" key="10">
    <source>
        <dbReference type="RuleBase" id="RU362071"/>
    </source>
</evidence>
<dbReference type="Pfam" id="PF01311">
    <property type="entry name" value="Bac_export_1"/>
    <property type="match status" value="1"/>
</dbReference>
<name>A0A9E8LW89_9BACI</name>
<keyword evidence="4 10" id="KW-1003">Cell membrane</keyword>
<organism evidence="11 12">
    <name type="scientific">Fervidibacillus albus</name>
    <dbReference type="NCBI Taxonomy" id="2980026"/>
    <lineage>
        <taxon>Bacteria</taxon>
        <taxon>Bacillati</taxon>
        <taxon>Bacillota</taxon>
        <taxon>Bacilli</taxon>
        <taxon>Bacillales</taxon>
        <taxon>Bacillaceae</taxon>
        <taxon>Fervidibacillus</taxon>
    </lineage>
</organism>
<dbReference type="InterPro" id="IPR006303">
    <property type="entry name" value="FliR"/>
</dbReference>
<evidence type="ECO:0000256" key="4">
    <source>
        <dbReference type="ARBA" id="ARBA00022475"/>
    </source>
</evidence>
<evidence type="ECO:0000256" key="2">
    <source>
        <dbReference type="ARBA" id="ARBA00009772"/>
    </source>
</evidence>
<feature type="transmembrane region" description="Helical" evidence="10">
    <location>
        <begin position="220"/>
        <end position="245"/>
    </location>
</feature>
<feature type="transmembrane region" description="Helical" evidence="10">
    <location>
        <begin position="35"/>
        <end position="53"/>
    </location>
</feature>
<keyword evidence="11" id="KW-0282">Flagellum</keyword>
<evidence type="ECO:0000313" key="11">
    <source>
        <dbReference type="EMBL" id="WAA10729.1"/>
    </source>
</evidence>
<evidence type="ECO:0000256" key="8">
    <source>
        <dbReference type="ARBA" id="ARBA00023143"/>
    </source>
</evidence>
<dbReference type="AlphaFoldDB" id="A0A9E8LW89"/>
<evidence type="ECO:0000256" key="7">
    <source>
        <dbReference type="ARBA" id="ARBA00023136"/>
    </source>
</evidence>
<evidence type="ECO:0000313" key="12">
    <source>
        <dbReference type="Proteomes" id="UP001164718"/>
    </source>
</evidence>
<comment type="subcellular location">
    <subcellularLocation>
        <location evidence="10">Cell membrane</location>
        <topology evidence="10">Multi-pass membrane protein</topology>
    </subcellularLocation>
    <subcellularLocation>
        <location evidence="10">Bacterial flagellum basal body</location>
    </subcellularLocation>
</comment>
<dbReference type="PANTHER" id="PTHR30065">
    <property type="entry name" value="FLAGELLAR BIOSYNTHETIC PROTEIN FLIR"/>
    <property type="match status" value="1"/>
</dbReference>
<keyword evidence="11" id="KW-0966">Cell projection</keyword>
<dbReference type="GO" id="GO:0005886">
    <property type="term" value="C:plasma membrane"/>
    <property type="evidence" value="ECO:0007669"/>
    <property type="project" value="UniProtKB-SubCell"/>
</dbReference>
<dbReference type="GO" id="GO:0044780">
    <property type="term" value="P:bacterial-type flagellum assembly"/>
    <property type="evidence" value="ECO:0007669"/>
    <property type="project" value="UniProtKB-UniRule"/>
</dbReference>
<dbReference type="GO" id="GO:0006605">
    <property type="term" value="P:protein targeting"/>
    <property type="evidence" value="ECO:0007669"/>
    <property type="project" value="UniProtKB-UniRule"/>
</dbReference>
<keyword evidence="11" id="KW-0969">Cilium</keyword>
<comment type="function">
    <text evidence="1 10">Role in flagellar biosynthesis.</text>
</comment>
<protein>
    <recommendedName>
        <fullName evidence="3 9">Flagellar biosynthetic protein FliR</fullName>
    </recommendedName>
</protein>
<feature type="transmembrane region" description="Helical" evidence="10">
    <location>
        <begin position="177"/>
        <end position="200"/>
    </location>
</feature>
<dbReference type="InterPro" id="IPR002010">
    <property type="entry name" value="T3SS_IM_R"/>
</dbReference>
<evidence type="ECO:0000256" key="3">
    <source>
        <dbReference type="ARBA" id="ARBA00021717"/>
    </source>
</evidence>
<dbReference type="RefSeq" id="WP_275418530.1">
    <property type="nucleotide sequence ID" value="NZ_CP106878.1"/>
</dbReference>